<dbReference type="InterPro" id="IPR009003">
    <property type="entry name" value="Peptidase_S1_PA"/>
</dbReference>
<evidence type="ECO:0000313" key="3">
    <source>
        <dbReference type="Proteomes" id="UP000554482"/>
    </source>
</evidence>
<dbReference type="Proteomes" id="UP000554482">
    <property type="component" value="Unassembled WGS sequence"/>
</dbReference>
<dbReference type="SUPFAM" id="SSF50494">
    <property type="entry name" value="Trypsin-like serine proteases"/>
    <property type="match status" value="2"/>
</dbReference>
<dbReference type="InterPro" id="IPR043504">
    <property type="entry name" value="Peptidase_S1_PA_chymotrypsin"/>
</dbReference>
<dbReference type="Pfam" id="PF13365">
    <property type="entry name" value="Trypsin_2"/>
    <property type="match status" value="2"/>
</dbReference>
<keyword evidence="3" id="KW-1185">Reference proteome</keyword>
<gene>
    <name evidence="2" type="ORF">FRX31_030558</name>
</gene>
<protein>
    <submittedName>
        <fullName evidence="2">Glyoxysomal processing protease, glyoxysomal</fullName>
    </submittedName>
</protein>
<dbReference type="PANTHER" id="PTHR21004">
    <property type="entry name" value="SERINE PROTEASE-RELATED"/>
    <property type="match status" value="1"/>
</dbReference>
<dbReference type="GO" id="GO:0004252">
    <property type="term" value="F:serine-type endopeptidase activity"/>
    <property type="evidence" value="ECO:0007669"/>
    <property type="project" value="InterPro"/>
</dbReference>
<keyword evidence="2" id="KW-0378">Hydrolase</keyword>
<name>A0A7J6V461_THATH</name>
<comment type="caution">
    <text evidence="2">The sequence shown here is derived from an EMBL/GenBank/DDBJ whole genome shotgun (WGS) entry which is preliminary data.</text>
</comment>
<dbReference type="PANTHER" id="PTHR21004:SF0">
    <property type="entry name" value="PEROXISOMAL LEADER PEPTIDE-PROCESSING PROTEASE"/>
    <property type="match status" value="1"/>
</dbReference>
<evidence type="ECO:0000313" key="2">
    <source>
        <dbReference type="EMBL" id="KAF5179854.1"/>
    </source>
</evidence>
<dbReference type="Gene3D" id="2.40.10.10">
    <property type="entry name" value="Trypsin-like serine proteases"/>
    <property type="match status" value="3"/>
</dbReference>
<dbReference type="GO" id="GO:0005777">
    <property type="term" value="C:peroxisome"/>
    <property type="evidence" value="ECO:0007669"/>
    <property type="project" value="InterPro"/>
</dbReference>
<dbReference type="AlphaFoldDB" id="A0A7J6V461"/>
<evidence type="ECO:0000256" key="1">
    <source>
        <dbReference type="SAM" id="MobiDB-lite"/>
    </source>
</evidence>
<reference evidence="2 3" key="1">
    <citation type="submission" date="2020-06" db="EMBL/GenBank/DDBJ databases">
        <title>Transcriptomic and genomic resources for Thalictrum thalictroides and T. hernandezii: Facilitating candidate gene discovery in an emerging model plant lineage.</title>
        <authorList>
            <person name="Arias T."/>
            <person name="Riano-Pachon D.M."/>
            <person name="Di Stilio V.S."/>
        </authorList>
    </citation>
    <scope>NUCLEOTIDE SEQUENCE [LARGE SCALE GENOMIC DNA]</scope>
    <source>
        <strain evidence="3">cv. WT478/WT964</strain>
        <tissue evidence="2">Leaves</tissue>
    </source>
</reference>
<dbReference type="FunFam" id="2.40.10.10:FF:000096">
    <property type="entry name" value="Glyoxysomal processing protease glyoxysomal"/>
    <property type="match status" value="1"/>
</dbReference>
<dbReference type="OrthoDB" id="17845at2759"/>
<dbReference type="GO" id="GO:0016485">
    <property type="term" value="P:protein processing"/>
    <property type="evidence" value="ECO:0007669"/>
    <property type="project" value="InterPro"/>
</dbReference>
<accession>A0A7J6V461</accession>
<dbReference type="EMBL" id="JABWDY010038243">
    <property type="protein sequence ID" value="KAF5179854.1"/>
    <property type="molecule type" value="Genomic_DNA"/>
</dbReference>
<keyword evidence="2" id="KW-0645">Protease</keyword>
<feature type="compositionally biased region" description="Basic and acidic residues" evidence="1">
    <location>
        <begin position="705"/>
        <end position="716"/>
    </location>
</feature>
<organism evidence="2 3">
    <name type="scientific">Thalictrum thalictroides</name>
    <name type="common">Rue-anemone</name>
    <name type="synonym">Anemone thalictroides</name>
    <dbReference type="NCBI Taxonomy" id="46969"/>
    <lineage>
        <taxon>Eukaryota</taxon>
        <taxon>Viridiplantae</taxon>
        <taxon>Streptophyta</taxon>
        <taxon>Embryophyta</taxon>
        <taxon>Tracheophyta</taxon>
        <taxon>Spermatophyta</taxon>
        <taxon>Magnoliopsida</taxon>
        <taxon>Ranunculales</taxon>
        <taxon>Ranunculaceae</taxon>
        <taxon>Thalictroideae</taxon>
        <taxon>Thalictrum</taxon>
    </lineage>
</organism>
<feature type="region of interest" description="Disordered" evidence="1">
    <location>
        <begin position="694"/>
        <end position="716"/>
    </location>
</feature>
<sequence length="751" mass="81574">MMELPEVVEFARNFSVMVRTQGPDPKGVKMQKHVFHHYNSGKTTLSASGMLLPGTYSGPLIGDHLSVSALVVTVASVVEPFLLPQHRANTSQHVLPELIPGAQIDVMVEGKMLQGTNLNKAVEGNPQWISSKLIAVVDVPASSLALQSLIEAPGGSWEVGWSLALLNNNSQNFTHGLQTQVKLDIRSQLENRSHSGWNDLSKPSAMAMSPIRIAFLGVPSVTTEGITNINTSLSNKRGDCLLAVGSPFGVLSPDHFFNSICVGSISNFCPSRSYNCSLLMADIRCLPGMEGGPVFNEHAHLVGILNRPLRQRAGGAEIQLVIPWEAIALAQSDLLQNDAIKMGLTCNKGNIHAMRKACSSESPESRKTFNFVSKNQDSHHLSALQIEKAMASIALVTVDDEAWASGIVLNNNGLILTNAHLLEPWRFDKTNVQGGDVMSSAFPVTFKELVSKWHEGSEVQKKRKSLFPNILSNLDVSLRDEVGGDNFGLLYKSNKRIRVRLDHRNPCIWSNAMVVYISKGPLDIALLQLTSLPNDVSPIIPDFSCPSPGSKVHVIGHGLFGPRSDLRPSVCSGVVSRVVKAQRHFRPLEPGSNESTMAYLPAMLETTAAVHAGGSGGAIVNSEGHMVGLVTSNAKYGGGTIVPHLNFSIPCKALESIFKFSEEMQDLSILQELDQPSEHLSSVWALMPPLSSRQDRPFIHQPDSLSKESNKEEKGSRFAKFIAERNGEVFLGPKQLIKAGKSSNKFLLSKL</sequence>
<proteinExistence type="predicted"/>
<dbReference type="InterPro" id="IPR039245">
    <property type="entry name" value="TYSND1/DEG15"/>
</dbReference>